<dbReference type="Proteomes" id="UP000006247">
    <property type="component" value="Unassembled WGS sequence"/>
</dbReference>
<organism evidence="2 3">
    <name type="scientific">Corynebacterium matruchotii ATCC 33806</name>
    <dbReference type="NCBI Taxonomy" id="566549"/>
    <lineage>
        <taxon>Bacteria</taxon>
        <taxon>Bacillati</taxon>
        <taxon>Actinomycetota</taxon>
        <taxon>Actinomycetes</taxon>
        <taxon>Mycobacteriales</taxon>
        <taxon>Corynebacteriaceae</taxon>
        <taxon>Corynebacterium</taxon>
    </lineage>
</organism>
<feature type="transmembrane region" description="Helical" evidence="1">
    <location>
        <begin position="6"/>
        <end position="26"/>
    </location>
</feature>
<comment type="caution">
    <text evidence="2">The sequence shown here is derived from an EMBL/GenBank/DDBJ whole genome shotgun (WGS) entry which is preliminary data.</text>
</comment>
<keyword evidence="1" id="KW-0812">Transmembrane</keyword>
<keyword evidence="1" id="KW-0472">Membrane</keyword>
<protein>
    <submittedName>
        <fullName evidence="2">Uncharacterized protein</fullName>
    </submittedName>
</protein>
<keyword evidence="1" id="KW-1133">Transmembrane helix</keyword>
<dbReference type="AlphaFoldDB" id="C0E6G6"/>
<dbReference type="HOGENOM" id="CLU_1871959_0_0_11"/>
<sequence>MLRPATYVGGGMVAAMVLLIILGTLLDNTPSSSTAKSSGYTYDDITIPATWCDNDNYVYAATNGKDYLSVCKTDSGYLFQALSDDGLTEGEAKKVDSSYVVNTENHVAVLEKDTMTITDTNGNVQSVVSLNRWLSK</sequence>
<evidence type="ECO:0000313" key="2">
    <source>
        <dbReference type="EMBL" id="EEG25891.1"/>
    </source>
</evidence>
<reference evidence="2 3" key="1">
    <citation type="submission" date="2009-01" db="EMBL/GenBank/DDBJ databases">
        <authorList>
            <person name="Fulton L."/>
            <person name="Clifton S."/>
            <person name="Chinwalla A.T."/>
            <person name="Mitreva M."/>
            <person name="Sodergren E."/>
            <person name="Weinstock G."/>
            <person name="Clifton S."/>
            <person name="Dooling D.J."/>
            <person name="Fulton B."/>
            <person name="Minx P."/>
            <person name="Pepin K.H."/>
            <person name="Johnson M."/>
            <person name="Bhonagiri V."/>
            <person name="Nash W.E."/>
            <person name="Mardis E.R."/>
            <person name="Wilson R.K."/>
        </authorList>
    </citation>
    <scope>NUCLEOTIDE SEQUENCE [LARGE SCALE GENOMIC DNA]</scope>
    <source>
        <strain evidence="2 3">ATCC 33806</strain>
    </source>
</reference>
<evidence type="ECO:0000256" key="1">
    <source>
        <dbReference type="SAM" id="Phobius"/>
    </source>
</evidence>
<name>C0E6G6_9CORY</name>
<dbReference type="EMBL" id="ACEB01000043">
    <property type="protein sequence ID" value="EEG25891.1"/>
    <property type="molecule type" value="Genomic_DNA"/>
</dbReference>
<proteinExistence type="predicted"/>
<evidence type="ECO:0000313" key="3">
    <source>
        <dbReference type="Proteomes" id="UP000006247"/>
    </source>
</evidence>
<accession>C0E6G6</accession>
<gene>
    <name evidence="2" type="ORF">CORMATOL_02599</name>
</gene>